<protein>
    <submittedName>
        <fullName evidence="1">Uncharacterized protein</fullName>
    </submittedName>
</protein>
<dbReference type="PATRIC" id="fig|727.582.peg.245"/>
<reference evidence="1 2" key="1">
    <citation type="submission" date="2014-05" db="EMBL/GenBank/DDBJ databases">
        <title>Methylome analysis of the phasevarions of Haemophilus influenzae.</title>
        <authorList>
            <person name="Atack J.M."/>
            <person name="Fox K.L."/>
            <person name="Power P.M."/>
            <person name="Clark T."/>
            <person name="Jurcisek J."/>
            <person name="Korlach J."/>
            <person name="Bakaletz L.O."/>
            <person name="Jennings M.P."/>
        </authorList>
    </citation>
    <scope>NUCLEOTIDE SEQUENCE [LARGE SCALE GENOMIC DNA]</scope>
    <source>
        <strain evidence="1 2">1209</strain>
    </source>
</reference>
<accession>A0A158SUZ0</accession>
<evidence type="ECO:0000313" key="2">
    <source>
        <dbReference type="Proteomes" id="UP000050700"/>
    </source>
</evidence>
<proteinExistence type="predicted"/>
<organism evidence="1 2">
    <name type="scientific">Haemophilus influenzae</name>
    <dbReference type="NCBI Taxonomy" id="727"/>
    <lineage>
        <taxon>Bacteria</taxon>
        <taxon>Pseudomonadati</taxon>
        <taxon>Pseudomonadota</taxon>
        <taxon>Gammaproteobacteria</taxon>
        <taxon>Pasteurellales</taxon>
        <taxon>Pasteurellaceae</taxon>
        <taxon>Haemophilus</taxon>
    </lineage>
</organism>
<dbReference type="Proteomes" id="UP000050700">
    <property type="component" value="Unassembled WGS sequence"/>
</dbReference>
<comment type="caution">
    <text evidence="1">The sequence shown here is derived from an EMBL/GenBank/DDBJ whole genome shotgun (WGS) entry which is preliminary data.</text>
</comment>
<dbReference type="AlphaFoldDB" id="A0A158SUZ0"/>
<name>A0A158SUZ0_HAEIF</name>
<dbReference type="EMBL" id="JMQP01000002">
    <property type="protein sequence ID" value="KIS34684.1"/>
    <property type="molecule type" value="Genomic_DNA"/>
</dbReference>
<evidence type="ECO:0000313" key="1">
    <source>
        <dbReference type="EMBL" id="KIS34684.1"/>
    </source>
</evidence>
<sequence>MMSLVITVPNFDLRIYSPLKEANIVNYQKEILHIFIQKEEFLRIWGKSE</sequence>
<gene>
    <name evidence="1" type="ORF">NTHI1209_00286</name>
</gene>